<organism evidence="2">
    <name type="scientific">Anopheles darlingi</name>
    <name type="common">Mosquito</name>
    <dbReference type="NCBI Taxonomy" id="43151"/>
    <lineage>
        <taxon>Eukaryota</taxon>
        <taxon>Metazoa</taxon>
        <taxon>Ecdysozoa</taxon>
        <taxon>Arthropoda</taxon>
        <taxon>Hexapoda</taxon>
        <taxon>Insecta</taxon>
        <taxon>Pterygota</taxon>
        <taxon>Neoptera</taxon>
        <taxon>Endopterygota</taxon>
        <taxon>Diptera</taxon>
        <taxon>Nematocera</taxon>
        <taxon>Culicoidea</taxon>
        <taxon>Culicidae</taxon>
        <taxon>Anophelinae</taxon>
        <taxon>Anopheles</taxon>
    </lineage>
</organism>
<dbReference type="EMBL" id="GGFL01015370">
    <property type="protein sequence ID" value="MBW79548.1"/>
    <property type="molecule type" value="Transcribed_RNA"/>
</dbReference>
<evidence type="ECO:0000313" key="2">
    <source>
        <dbReference type="EMBL" id="MBW79548.1"/>
    </source>
</evidence>
<feature type="region of interest" description="Disordered" evidence="1">
    <location>
        <begin position="50"/>
        <end position="96"/>
    </location>
</feature>
<sequence length="96" mass="10379">MEIGIVIVIVNGIVMAAETVAPVYRWMVEGVPPCHRWIEGEMSHGVVVVSSPVQQQHRPGTSDNPSPAAAPPPLPASSTVFRDGRKMSSFAHHKRT</sequence>
<name>A0A2M4DQW7_ANODA</name>
<accession>A0A2M4DQW7</accession>
<evidence type="ECO:0000256" key="1">
    <source>
        <dbReference type="SAM" id="MobiDB-lite"/>
    </source>
</evidence>
<protein>
    <submittedName>
        <fullName evidence="2">Putative secreted protein</fullName>
    </submittedName>
</protein>
<proteinExistence type="predicted"/>
<reference evidence="2" key="1">
    <citation type="submission" date="2018-01" db="EMBL/GenBank/DDBJ databases">
        <title>An insight into the sialome of Amazonian anophelines.</title>
        <authorList>
            <person name="Ribeiro J.M."/>
            <person name="Scarpassa V."/>
            <person name="Calvo E."/>
        </authorList>
    </citation>
    <scope>NUCLEOTIDE SEQUENCE</scope>
</reference>
<dbReference type="AlphaFoldDB" id="A0A2M4DQW7"/>